<evidence type="ECO:0000313" key="3">
    <source>
        <dbReference type="Proteomes" id="UP001199319"/>
    </source>
</evidence>
<keyword evidence="1" id="KW-1133">Transmembrane helix</keyword>
<evidence type="ECO:0000313" key="2">
    <source>
        <dbReference type="EMBL" id="MCC2131107.1"/>
    </source>
</evidence>
<dbReference type="Proteomes" id="UP001199319">
    <property type="component" value="Unassembled WGS sequence"/>
</dbReference>
<feature type="transmembrane region" description="Helical" evidence="1">
    <location>
        <begin position="148"/>
        <end position="168"/>
    </location>
</feature>
<dbReference type="GO" id="GO:0008654">
    <property type="term" value="P:phospholipid biosynthetic process"/>
    <property type="evidence" value="ECO:0007669"/>
    <property type="project" value="InterPro"/>
</dbReference>
<reference evidence="2" key="1">
    <citation type="submission" date="2021-10" db="EMBL/GenBank/DDBJ databases">
        <title>Anaerobic single-cell dispensing facilitates the cultivation of human gut bacteria.</title>
        <authorList>
            <person name="Afrizal A."/>
        </authorList>
    </citation>
    <scope>NUCLEOTIDE SEQUENCE</scope>
    <source>
        <strain evidence="2">CLA-AA-H272</strain>
    </source>
</reference>
<dbReference type="EMBL" id="JAJEPW010000107">
    <property type="protein sequence ID" value="MCC2131107.1"/>
    <property type="molecule type" value="Genomic_DNA"/>
</dbReference>
<sequence>MRYENEDVPMIGFYDYTVLATYAATALGVTGMFQAVEGRHLTAVFCLLAAGLLDCFDGRIARTKKDRSHQQQSFGIQIDSLNDVLCFGALPSVAGYCAWSRWSDAPTPVWYGAALCVFTLAGLIRLAYFNVTEEERQQTEGGGRKYYLGLPITASALVFPLFYLLGLLLPGGPYILAAGMLLLAALYVTPLRIPKPGLAAICLLSAVGALELAGLILAALGRL</sequence>
<gene>
    <name evidence="2" type="ORF">LKD37_16675</name>
</gene>
<feature type="transmembrane region" description="Helical" evidence="1">
    <location>
        <begin position="174"/>
        <end position="191"/>
    </location>
</feature>
<dbReference type="GO" id="GO:0016020">
    <property type="term" value="C:membrane"/>
    <property type="evidence" value="ECO:0007669"/>
    <property type="project" value="InterPro"/>
</dbReference>
<dbReference type="InterPro" id="IPR043130">
    <property type="entry name" value="CDP-OH_PTrfase_TM_dom"/>
</dbReference>
<protein>
    <submittedName>
        <fullName evidence="2">CDP-alcohol phosphatidyltransferase family protein</fullName>
    </submittedName>
</protein>
<feature type="transmembrane region" description="Helical" evidence="1">
    <location>
        <begin position="12"/>
        <end position="35"/>
    </location>
</feature>
<keyword evidence="1" id="KW-0812">Transmembrane</keyword>
<dbReference type="Gene3D" id="1.20.120.1760">
    <property type="match status" value="1"/>
</dbReference>
<dbReference type="Pfam" id="PF01066">
    <property type="entry name" value="CDP-OH_P_transf"/>
    <property type="match status" value="1"/>
</dbReference>
<comment type="caution">
    <text evidence="2">The sequence shown here is derived from an EMBL/GenBank/DDBJ whole genome shotgun (WGS) entry which is preliminary data.</text>
</comment>
<name>A0AAE3DFJ0_9FIRM</name>
<evidence type="ECO:0000256" key="1">
    <source>
        <dbReference type="SAM" id="Phobius"/>
    </source>
</evidence>
<dbReference type="InterPro" id="IPR000462">
    <property type="entry name" value="CDP-OH_P_trans"/>
</dbReference>
<keyword evidence="3" id="KW-1185">Reference proteome</keyword>
<accession>A0AAE3DFJ0</accession>
<organism evidence="2 3">
    <name type="scientific">Brotocaccenecus cirricatena</name>
    <dbReference type="NCBI Taxonomy" id="3064195"/>
    <lineage>
        <taxon>Bacteria</taxon>
        <taxon>Bacillati</taxon>
        <taxon>Bacillota</taxon>
        <taxon>Clostridia</taxon>
        <taxon>Eubacteriales</taxon>
        <taxon>Oscillospiraceae</taxon>
        <taxon>Brotocaccenecus</taxon>
    </lineage>
</organism>
<feature type="transmembrane region" description="Helical" evidence="1">
    <location>
        <begin position="198"/>
        <end position="220"/>
    </location>
</feature>
<dbReference type="GO" id="GO:0016780">
    <property type="term" value="F:phosphotransferase activity, for other substituted phosphate groups"/>
    <property type="evidence" value="ECO:0007669"/>
    <property type="project" value="InterPro"/>
</dbReference>
<feature type="transmembrane region" description="Helical" evidence="1">
    <location>
        <begin position="108"/>
        <end position="128"/>
    </location>
</feature>
<keyword evidence="1" id="KW-0472">Membrane</keyword>
<dbReference type="AlphaFoldDB" id="A0AAE3DFJ0"/>
<proteinExistence type="predicted"/>